<dbReference type="AlphaFoldDB" id="A0AAE0TZE6"/>
<reference evidence="1" key="1">
    <citation type="journal article" date="2023" name="Mol. Phylogenet. Evol.">
        <title>Genome-scale phylogeny and comparative genomics of the fungal order Sordariales.</title>
        <authorList>
            <person name="Hensen N."/>
            <person name="Bonometti L."/>
            <person name="Westerberg I."/>
            <person name="Brannstrom I.O."/>
            <person name="Guillou S."/>
            <person name="Cros-Aarteil S."/>
            <person name="Calhoun S."/>
            <person name="Haridas S."/>
            <person name="Kuo A."/>
            <person name="Mondo S."/>
            <person name="Pangilinan J."/>
            <person name="Riley R."/>
            <person name="LaButti K."/>
            <person name="Andreopoulos B."/>
            <person name="Lipzen A."/>
            <person name="Chen C."/>
            <person name="Yan M."/>
            <person name="Daum C."/>
            <person name="Ng V."/>
            <person name="Clum A."/>
            <person name="Steindorff A."/>
            <person name="Ohm R.A."/>
            <person name="Martin F."/>
            <person name="Silar P."/>
            <person name="Natvig D.O."/>
            <person name="Lalanne C."/>
            <person name="Gautier V."/>
            <person name="Ament-Velasquez S.L."/>
            <person name="Kruys A."/>
            <person name="Hutchinson M.I."/>
            <person name="Powell A.J."/>
            <person name="Barry K."/>
            <person name="Miller A.N."/>
            <person name="Grigoriev I.V."/>
            <person name="Debuchy R."/>
            <person name="Gladieux P."/>
            <person name="Hiltunen Thoren M."/>
            <person name="Johannesson H."/>
        </authorList>
    </citation>
    <scope>NUCLEOTIDE SEQUENCE</scope>
    <source>
        <strain evidence="1">CBS 232.78</strain>
    </source>
</reference>
<name>A0AAE0TZE6_9PEZI</name>
<gene>
    <name evidence="1" type="ORF">B0H63DRAFT_472071</name>
</gene>
<accession>A0AAE0TZE6</accession>
<protein>
    <submittedName>
        <fullName evidence="1">Uncharacterized protein</fullName>
    </submittedName>
</protein>
<reference evidence="1" key="2">
    <citation type="submission" date="2023-06" db="EMBL/GenBank/DDBJ databases">
        <authorList>
            <consortium name="Lawrence Berkeley National Laboratory"/>
            <person name="Haridas S."/>
            <person name="Hensen N."/>
            <person name="Bonometti L."/>
            <person name="Westerberg I."/>
            <person name="Brannstrom I.O."/>
            <person name="Guillou S."/>
            <person name="Cros-Aarteil S."/>
            <person name="Calhoun S."/>
            <person name="Kuo A."/>
            <person name="Mondo S."/>
            <person name="Pangilinan J."/>
            <person name="Riley R."/>
            <person name="LaButti K."/>
            <person name="Andreopoulos B."/>
            <person name="Lipzen A."/>
            <person name="Chen C."/>
            <person name="Yanf M."/>
            <person name="Daum C."/>
            <person name="Ng V."/>
            <person name="Clum A."/>
            <person name="Steindorff A."/>
            <person name="Ohm R."/>
            <person name="Martin F."/>
            <person name="Silar P."/>
            <person name="Natvig D."/>
            <person name="Lalanne C."/>
            <person name="Gautier V."/>
            <person name="Ament-velasquez S.L."/>
            <person name="Kruys A."/>
            <person name="Hutchinson M.I."/>
            <person name="Powell A.J."/>
            <person name="Barry K."/>
            <person name="Miller A.N."/>
            <person name="Grigoriev I.V."/>
            <person name="Debuchy R."/>
            <person name="Gladieux P."/>
            <person name="Thoren M.H."/>
            <person name="Johannesson H."/>
        </authorList>
    </citation>
    <scope>NUCLEOTIDE SEQUENCE</scope>
    <source>
        <strain evidence="1">CBS 232.78</strain>
    </source>
</reference>
<sequence length="76" mass="8267">MSILMSNIWATCQTLTCTPLITTVASGAWSSSSARLGRSCGCIVCIRICDISPRSARRLNETVNKQDLRKGVSRYG</sequence>
<comment type="caution">
    <text evidence="1">The sequence shown here is derived from an EMBL/GenBank/DDBJ whole genome shotgun (WGS) entry which is preliminary data.</text>
</comment>
<keyword evidence="2" id="KW-1185">Reference proteome</keyword>
<dbReference type="Proteomes" id="UP001285441">
    <property type="component" value="Unassembled WGS sequence"/>
</dbReference>
<dbReference type="EMBL" id="JAULSW010000004">
    <property type="protein sequence ID" value="KAK3384984.1"/>
    <property type="molecule type" value="Genomic_DNA"/>
</dbReference>
<organism evidence="1 2">
    <name type="scientific">Podospora didyma</name>
    <dbReference type="NCBI Taxonomy" id="330526"/>
    <lineage>
        <taxon>Eukaryota</taxon>
        <taxon>Fungi</taxon>
        <taxon>Dikarya</taxon>
        <taxon>Ascomycota</taxon>
        <taxon>Pezizomycotina</taxon>
        <taxon>Sordariomycetes</taxon>
        <taxon>Sordariomycetidae</taxon>
        <taxon>Sordariales</taxon>
        <taxon>Podosporaceae</taxon>
        <taxon>Podospora</taxon>
    </lineage>
</organism>
<evidence type="ECO:0000313" key="2">
    <source>
        <dbReference type="Proteomes" id="UP001285441"/>
    </source>
</evidence>
<evidence type="ECO:0000313" key="1">
    <source>
        <dbReference type="EMBL" id="KAK3384984.1"/>
    </source>
</evidence>
<proteinExistence type="predicted"/>